<evidence type="ECO:0000256" key="2">
    <source>
        <dbReference type="ARBA" id="ARBA00023242"/>
    </source>
</evidence>
<keyword evidence="2" id="KW-0539">Nucleus</keyword>
<sequence>MNRLGTSNACLTCREQHLKCVWSPENLEGRSRTCLRCVSAGRVCTISPAFRFKHSSGPFGREQSWVRCPRRLRFVDETPDIESHYVSGSNTLLQGDYEEPDHSSEGTIEVNDAESFEIIPDRINNLIHDSPLPASTSYDALPRTELYREYGLIPHNSLLGLASESVSIPLTKPHEVRLMKYYLEYMCTWFDLCDCRSHFANIVPYRAANSPTLLNAIFALSSRHLSLNGGYDPYASDRYHQECLKHLSTISGDSTDLANDDLLAATILLRTLEELDVPLLGTDLEGHLLGIQLFMNTPNSTSPPSSLRQASFWIGLRQEITMSSATQRPVKIKLDHAFIDRSFSPADDDTWANRIILHCAEVMNYCFGNGDRSMAEYQALVDYDQGWLRARPVSWLPIAYSEPLESHHEVFPSILYVCHAVVIGIAHGIYARLLLMCHDDRGPRVGPSARISRKRIDDNIRMQLRELCGIALSNVATRPAMFTACMGVTACGDRFTDKRDQDALLNVLISTETKHSWPTAAAQAHLKRAWGWEET</sequence>
<dbReference type="GO" id="GO:0005634">
    <property type="term" value="C:nucleus"/>
    <property type="evidence" value="ECO:0007669"/>
    <property type="project" value="UniProtKB-SubCell"/>
</dbReference>
<dbReference type="PANTHER" id="PTHR37534">
    <property type="entry name" value="TRANSCRIPTIONAL ACTIVATOR PROTEIN UGA3"/>
    <property type="match status" value="1"/>
</dbReference>
<dbReference type="CDD" id="cd00067">
    <property type="entry name" value="GAL4"/>
    <property type="match status" value="1"/>
</dbReference>
<dbReference type="InterPro" id="IPR021858">
    <property type="entry name" value="Fun_TF"/>
</dbReference>
<comment type="subcellular location">
    <subcellularLocation>
        <location evidence="1">Nucleus</location>
    </subcellularLocation>
</comment>
<dbReference type="Pfam" id="PF11951">
    <property type="entry name" value="Fungal_trans_2"/>
    <property type="match status" value="1"/>
</dbReference>
<organism evidence="4">
    <name type="scientific">Bionectria ochroleuca</name>
    <name type="common">Gliocladium roseum</name>
    <dbReference type="NCBI Taxonomy" id="29856"/>
    <lineage>
        <taxon>Eukaryota</taxon>
        <taxon>Fungi</taxon>
        <taxon>Dikarya</taxon>
        <taxon>Ascomycota</taxon>
        <taxon>Pezizomycotina</taxon>
        <taxon>Sordariomycetes</taxon>
        <taxon>Hypocreomycetidae</taxon>
        <taxon>Hypocreales</taxon>
        <taxon>Bionectriaceae</taxon>
        <taxon>Clonostachys</taxon>
    </lineage>
</organism>
<protein>
    <recommendedName>
        <fullName evidence="3">Zn(2)-C6 fungal-type domain-containing protein</fullName>
    </recommendedName>
</protein>
<dbReference type="GO" id="GO:0045944">
    <property type="term" value="P:positive regulation of transcription by RNA polymerase II"/>
    <property type="evidence" value="ECO:0007669"/>
    <property type="project" value="TreeGrafter"/>
</dbReference>
<dbReference type="GO" id="GO:0008270">
    <property type="term" value="F:zinc ion binding"/>
    <property type="evidence" value="ECO:0007669"/>
    <property type="project" value="InterPro"/>
</dbReference>
<dbReference type="InterPro" id="IPR001138">
    <property type="entry name" value="Zn2Cys6_DnaBD"/>
</dbReference>
<dbReference type="SUPFAM" id="SSF57701">
    <property type="entry name" value="Zn2/Cys6 DNA-binding domain"/>
    <property type="match status" value="1"/>
</dbReference>
<accession>A0A0B7KCT9</accession>
<dbReference type="AlphaFoldDB" id="A0A0B7KCT9"/>
<dbReference type="SMART" id="SM00066">
    <property type="entry name" value="GAL4"/>
    <property type="match status" value="1"/>
</dbReference>
<dbReference type="InterPro" id="IPR036864">
    <property type="entry name" value="Zn2-C6_fun-type_DNA-bd_sf"/>
</dbReference>
<evidence type="ECO:0000259" key="3">
    <source>
        <dbReference type="SMART" id="SM00066"/>
    </source>
</evidence>
<feature type="domain" description="Zn(2)-C6 fungal-type" evidence="3">
    <location>
        <begin position="4"/>
        <end position="55"/>
    </location>
</feature>
<dbReference type="PANTHER" id="PTHR37534:SF2">
    <property type="entry name" value="N-ACETYLTRANSFERASE DOMAIN-CONTAINING PROTEIN"/>
    <property type="match status" value="1"/>
</dbReference>
<dbReference type="Gene3D" id="4.10.240.10">
    <property type="entry name" value="Zn(2)-C6 fungal-type DNA-binding domain"/>
    <property type="match status" value="1"/>
</dbReference>
<dbReference type="GO" id="GO:0000976">
    <property type="term" value="F:transcription cis-regulatory region binding"/>
    <property type="evidence" value="ECO:0007669"/>
    <property type="project" value="TreeGrafter"/>
</dbReference>
<dbReference type="EMBL" id="CDPU01000029">
    <property type="protein sequence ID" value="CEO52531.1"/>
    <property type="molecule type" value="Genomic_DNA"/>
</dbReference>
<gene>
    <name evidence="4" type="ORF">BN869_000008589_1</name>
</gene>
<dbReference type="GO" id="GO:0000981">
    <property type="term" value="F:DNA-binding transcription factor activity, RNA polymerase II-specific"/>
    <property type="evidence" value="ECO:0007669"/>
    <property type="project" value="InterPro"/>
</dbReference>
<evidence type="ECO:0000313" key="4">
    <source>
        <dbReference type="EMBL" id="CEO52531.1"/>
    </source>
</evidence>
<name>A0A0B7KCT9_BIOOC</name>
<proteinExistence type="predicted"/>
<reference evidence="4" key="1">
    <citation type="submission" date="2015-01" db="EMBL/GenBank/DDBJ databases">
        <authorList>
            <person name="Durling Mikael"/>
        </authorList>
    </citation>
    <scope>NUCLEOTIDE SEQUENCE</scope>
</reference>
<evidence type="ECO:0000256" key="1">
    <source>
        <dbReference type="ARBA" id="ARBA00004123"/>
    </source>
</evidence>